<evidence type="ECO:0000256" key="1">
    <source>
        <dbReference type="SAM" id="MobiDB-lite"/>
    </source>
</evidence>
<dbReference type="Proteomes" id="UP000298061">
    <property type="component" value="Unassembled WGS sequence"/>
</dbReference>
<proteinExistence type="predicted"/>
<name>A0A4Z0A5W7_9AGAM</name>
<feature type="compositionally biased region" description="Polar residues" evidence="1">
    <location>
        <begin position="38"/>
        <end position="53"/>
    </location>
</feature>
<sequence length="452" mass="49211">MNLDGQLPPGSGTPSPKRKKAFQTSPGSPRKRPRLLAESSNTTHEWFRRPNTSQQYANYVKAGKEWLHVWVTESEDSSDKAEEPAGASQVSEADVPTEDVESTAPGLGSTSLEDRRQYGDAFDSITDKTPDALRLFTAWKCEILGRQYSTAEAIRAAFKDYFEQFEDLVNLKMGHLTWHSQPDAKYLAVNVVFTKVRQNINDGSNTTAIHSETTAGFDVLPTASEPIASVAAPVVQSAPTVSLIAPAPHPDPAIAYIGSALHLTPTTSPFISSTPPGPAAGYGSPATPFEPPAAPFGSPAAPFESPAACPTPVTSFLISSVHPAATGYISPAASSEPPAARPTLTAGLIIPTIHSLSDVIRYWEIGDIHHGLTVPLGKWRPNFYRSAQQRERVKWANASHVYEEYCRLGKDLDRFNEEYPGLQGDNKYSQLLDAVRERRKALGIIKPRVRKK</sequence>
<evidence type="ECO:0000313" key="2">
    <source>
        <dbReference type="EMBL" id="TFY81727.1"/>
    </source>
</evidence>
<feature type="region of interest" description="Disordered" evidence="1">
    <location>
        <begin position="75"/>
        <end position="113"/>
    </location>
</feature>
<dbReference type="OrthoDB" id="164951at2759"/>
<comment type="caution">
    <text evidence="2">The sequence shown here is derived from an EMBL/GenBank/DDBJ whole genome shotgun (WGS) entry which is preliminary data.</text>
</comment>
<feature type="region of interest" description="Disordered" evidence="1">
    <location>
        <begin position="1"/>
        <end position="53"/>
    </location>
</feature>
<accession>A0A4Z0A5W7</accession>
<protein>
    <submittedName>
        <fullName evidence="2">Uncharacterized protein</fullName>
    </submittedName>
</protein>
<dbReference type="AlphaFoldDB" id="A0A4Z0A5W7"/>
<organism evidence="2 3">
    <name type="scientific">Hericium alpestre</name>
    <dbReference type="NCBI Taxonomy" id="135208"/>
    <lineage>
        <taxon>Eukaryota</taxon>
        <taxon>Fungi</taxon>
        <taxon>Dikarya</taxon>
        <taxon>Basidiomycota</taxon>
        <taxon>Agaricomycotina</taxon>
        <taxon>Agaricomycetes</taxon>
        <taxon>Russulales</taxon>
        <taxon>Hericiaceae</taxon>
        <taxon>Hericium</taxon>
    </lineage>
</organism>
<gene>
    <name evidence="2" type="ORF">EWM64_g2287</name>
</gene>
<evidence type="ECO:0000313" key="3">
    <source>
        <dbReference type="Proteomes" id="UP000298061"/>
    </source>
</evidence>
<keyword evidence="3" id="KW-1185">Reference proteome</keyword>
<dbReference type="STRING" id="135208.A0A4Z0A5W7"/>
<dbReference type="EMBL" id="SFCI01000180">
    <property type="protein sequence ID" value="TFY81727.1"/>
    <property type="molecule type" value="Genomic_DNA"/>
</dbReference>
<reference evidence="2 3" key="1">
    <citation type="submission" date="2019-02" db="EMBL/GenBank/DDBJ databases">
        <title>Genome sequencing of the rare red list fungi Hericium alpestre (H. flagellum).</title>
        <authorList>
            <person name="Buettner E."/>
            <person name="Kellner H."/>
        </authorList>
    </citation>
    <scope>NUCLEOTIDE SEQUENCE [LARGE SCALE GENOMIC DNA]</scope>
    <source>
        <strain evidence="2 3">DSM 108284</strain>
    </source>
</reference>